<protein>
    <recommendedName>
        <fullName evidence="6">Tail specific protease domain-containing protein</fullName>
    </recommendedName>
</protein>
<dbReference type="GO" id="GO:0006508">
    <property type="term" value="P:proteolysis"/>
    <property type="evidence" value="ECO:0007669"/>
    <property type="project" value="InterPro"/>
</dbReference>
<proteinExistence type="predicted"/>
<feature type="domain" description="CPAF-like PDZ" evidence="3">
    <location>
        <begin position="168"/>
        <end position="287"/>
    </location>
</feature>
<reference evidence="4" key="1">
    <citation type="submission" date="2019-04" db="EMBL/GenBank/DDBJ databases">
        <title>Sequencing of skin fungus with MAO and IRED activity.</title>
        <authorList>
            <person name="Marsaioli A.J."/>
            <person name="Bonatto J.M.C."/>
            <person name="Reis Junior O."/>
        </authorList>
    </citation>
    <scope>NUCLEOTIDE SEQUENCE</scope>
    <source>
        <strain evidence="4">28M1</strain>
    </source>
</reference>
<gene>
    <name evidence="4" type="ORF">E8E12_004490</name>
</gene>
<dbReference type="SUPFAM" id="SSF52096">
    <property type="entry name" value="ClpP/crotonase"/>
    <property type="match status" value="1"/>
</dbReference>
<dbReference type="PANTHER" id="PTHR37049">
    <property type="entry name" value="PEPTIDASE S41 FAMILY PROTEIN"/>
    <property type="match status" value="1"/>
</dbReference>
<feature type="domain" description="Tail specific protease" evidence="2">
    <location>
        <begin position="373"/>
        <end position="569"/>
    </location>
</feature>
<feature type="region of interest" description="Disordered" evidence="1">
    <location>
        <begin position="307"/>
        <end position="342"/>
    </location>
</feature>
<evidence type="ECO:0000259" key="2">
    <source>
        <dbReference type="Pfam" id="PF03572"/>
    </source>
</evidence>
<evidence type="ECO:0000256" key="1">
    <source>
        <dbReference type="SAM" id="MobiDB-lite"/>
    </source>
</evidence>
<dbReference type="Proteomes" id="UP000758155">
    <property type="component" value="Unassembled WGS sequence"/>
</dbReference>
<dbReference type="InterPro" id="IPR029045">
    <property type="entry name" value="ClpP/crotonase-like_dom_sf"/>
</dbReference>
<dbReference type="OrthoDB" id="27214at2759"/>
<comment type="caution">
    <text evidence="4">The sequence shown here is derived from an EMBL/GenBank/DDBJ whole genome shotgun (WGS) entry which is preliminary data.</text>
</comment>
<sequence>MRTATFLPFFHVVAVTHYINPWNGFNIPDDLSPLTSISRRQQSEEPCGQVAESLAAQNTDKSPSVPAQLAYDCLQSVPVDVEGDVLQIHQLEEYLQFQSTLAYLKTGSKGQIEPYDIIGQLDVFAEEVRNGTFNSEYDVQVSIRKLLDGAGDFHFFYIADIARVFQFQRWNGDLVALSSDGIALPELYLYTDLIRAGNSSSTASPVISINGKNASQYVEKYSSIGNPYHDVDARYNKALDNPARRAYNNGSDAQFPTGYIYDGAITTLTFANGSVTSIQNVAFVGSQYDFTNVTDGASFFDTFCTGSSPTQIDPAPEPTETEDPTEVTEPTATNTSIASASPSPTLVGYPDPIFIADSKVAAGYHLDGNYSDVAVLVFPSMETKANFTDDQEALKSFIKSTVQQGSKRLVIDLRGNGGGTIDFGFEVFKQLFPGLEPYGGARYRAHGAFHDFSVALSDLAANGTAPDGLPNLESFLWSNILDADNKAYKSFDDYYGPDVLHNDIFTGIRRYNFTRTPGGHTSNNNLTGYGAVTAGPQPFKSEDILIIQDGLCGSTCAILAELLREQGRIQTIAIGGRPVHGPMQGVGGSKGSQVIRFQSLLAFANSTININAALDNARTFDESTATGRIVRAEQVFKRVARGDADTPYLGSVNSLNNLREGDETNTPLEFVYEAADCKLFYTRETWSDPRALWKRVVDVRWRGGKCVDGSTGDPTAIGVIDQQGRNTTSPGENTTPIQSNAAAPLERTMSGLAFVVSATLIIALVL</sequence>
<dbReference type="GO" id="GO:0008236">
    <property type="term" value="F:serine-type peptidase activity"/>
    <property type="evidence" value="ECO:0007669"/>
    <property type="project" value="InterPro"/>
</dbReference>
<keyword evidence="5" id="KW-1185">Reference proteome</keyword>
<dbReference type="InterPro" id="IPR052766">
    <property type="entry name" value="S41A_metabolite_peptidase"/>
</dbReference>
<dbReference type="InterPro" id="IPR005151">
    <property type="entry name" value="Tail-specific_protease"/>
</dbReference>
<dbReference type="AlphaFoldDB" id="A0A9P4WQ03"/>
<evidence type="ECO:0000313" key="4">
    <source>
        <dbReference type="EMBL" id="KAF3038478.1"/>
    </source>
</evidence>
<evidence type="ECO:0000313" key="5">
    <source>
        <dbReference type="Proteomes" id="UP000758155"/>
    </source>
</evidence>
<evidence type="ECO:0008006" key="6">
    <source>
        <dbReference type="Google" id="ProtNLM"/>
    </source>
</evidence>
<dbReference type="InterPro" id="IPR056186">
    <property type="entry name" value="PDZ_CPAF-rel"/>
</dbReference>
<evidence type="ECO:0000259" key="3">
    <source>
        <dbReference type="Pfam" id="PF23658"/>
    </source>
</evidence>
<accession>A0A9P4WQ03</accession>
<dbReference type="EMBL" id="SWKV01000036">
    <property type="protein sequence ID" value="KAF3038478.1"/>
    <property type="molecule type" value="Genomic_DNA"/>
</dbReference>
<dbReference type="PANTHER" id="PTHR37049:SF4">
    <property type="entry name" value="RHODANESE DOMAIN-CONTAINING PROTEIN"/>
    <property type="match status" value="1"/>
</dbReference>
<dbReference type="Gene3D" id="3.90.226.10">
    <property type="entry name" value="2-enoyl-CoA Hydratase, Chain A, domain 1"/>
    <property type="match status" value="1"/>
</dbReference>
<dbReference type="Pfam" id="PF03572">
    <property type="entry name" value="Peptidase_S41"/>
    <property type="match status" value="1"/>
</dbReference>
<dbReference type="Pfam" id="PF23658">
    <property type="entry name" value="PDZ_CPAF_rel"/>
    <property type="match status" value="1"/>
</dbReference>
<name>A0A9P4WQ03_9PLEO</name>
<organism evidence="4 5">
    <name type="scientific">Didymella heteroderae</name>
    <dbReference type="NCBI Taxonomy" id="1769908"/>
    <lineage>
        <taxon>Eukaryota</taxon>
        <taxon>Fungi</taxon>
        <taxon>Dikarya</taxon>
        <taxon>Ascomycota</taxon>
        <taxon>Pezizomycotina</taxon>
        <taxon>Dothideomycetes</taxon>
        <taxon>Pleosporomycetidae</taxon>
        <taxon>Pleosporales</taxon>
        <taxon>Pleosporineae</taxon>
        <taxon>Didymellaceae</taxon>
        <taxon>Didymella</taxon>
    </lineage>
</organism>